<dbReference type="SMART" id="SM00737">
    <property type="entry name" value="ML"/>
    <property type="match status" value="1"/>
</dbReference>
<dbReference type="InterPro" id="IPR014756">
    <property type="entry name" value="Ig_E-set"/>
</dbReference>
<dbReference type="Gene3D" id="2.60.40.770">
    <property type="match status" value="1"/>
</dbReference>
<dbReference type="AlphaFoldDB" id="A0A7M5WVL8"/>
<accession>A0A7M5WVL8</accession>
<organism evidence="3 4">
    <name type="scientific">Clytia hemisphaerica</name>
    <dbReference type="NCBI Taxonomy" id="252671"/>
    <lineage>
        <taxon>Eukaryota</taxon>
        <taxon>Metazoa</taxon>
        <taxon>Cnidaria</taxon>
        <taxon>Hydrozoa</taxon>
        <taxon>Hydroidolina</taxon>
        <taxon>Leptothecata</taxon>
        <taxon>Obeliida</taxon>
        <taxon>Clytiidae</taxon>
        <taxon>Clytia</taxon>
    </lineage>
</organism>
<dbReference type="Pfam" id="PF02221">
    <property type="entry name" value="E1_DerP2_DerF2"/>
    <property type="match status" value="1"/>
</dbReference>
<evidence type="ECO:0000313" key="4">
    <source>
        <dbReference type="Proteomes" id="UP000594262"/>
    </source>
</evidence>
<evidence type="ECO:0000259" key="2">
    <source>
        <dbReference type="SMART" id="SM00737"/>
    </source>
</evidence>
<protein>
    <recommendedName>
        <fullName evidence="2">MD-2-related lipid-recognition domain-containing protein</fullName>
    </recommendedName>
</protein>
<dbReference type="Proteomes" id="UP000594262">
    <property type="component" value="Unplaced"/>
</dbReference>
<dbReference type="OrthoDB" id="6409159at2759"/>
<evidence type="ECO:0000313" key="3">
    <source>
        <dbReference type="EnsemblMetazoa" id="CLYHEMP013820.1"/>
    </source>
</evidence>
<reference evidence="3" key="1">
    <citation type="submission" date="2021-01" db="UniProtKB">
        <authorList>
            <consortium name="EnsemblMetazoa"/>
        </authorList>
    </citation>
    <scope>IDENTIFICATION</scope>
</reference>
<keyword evidence="1" id="KW-1133">Transmembrane helix</keyword>
<evidence type="ECO:0000256" key="1">
    <source>
        <dbReference type="SAM" id="Phobius"/>
    </source>
</evidence>
<dbReference type="EnsemblMetazoa" id="CLYHEMT013820.1">
    <property type="protein sequence ID" value="CLYHEMP013820.1"/>
    <property type="gene ID" value="CLYHEMG013820"/>
</dbReference>
<dbReference type="InterPro" id="IPR003172">
    <property type="entry name" value="ML_dom"/>
</dbReference>
<keyword evidence="1" id="KW-0812">Transmembrane</keyword>
<feature type="domain" description="MD-2-related lipid-recognition" evidence="2">
    <location>
        <begin position="109"/>
        <end position="231"/>
    </location>
</feature>
<dbReference type="SUPFAM" id="SSF81296">
    <property type="entry name" value="E set domains"/>
    <property type="match status" value="1"/>
</dbReference>
<feature type="transmembrane region" description="Helical" evidence="1">
    <location>
        <begin position="16"/>
        <end position="33"/>
    </location>
</feature>
<keyword evidence="4" id="KW-1185">Reference proteome</keyword>
<keyword evidence="1" id="KW-0472">Membrane</keyword>
<sequence>MKGTPTPTGCFTKRKLAIVGIAVAVLVLVGYVLRERYFYRADVLIAIQTNVQHARKVVGNKIGNKGILGFLNFGGKNNVGETDDKKIKTNVWDEWMIKQTAMTSIGDIYDHCDNTTRTKIGKVVLQPKPDGKEGVQIKSYLNQTYKYEITSSSVKMEVFYNDELFMSKNKDMCEEAKLLDTPYSCPIKAGYKLVIEDVAKLPSYIPKGKYRIFSIVYDQDKKEIGCTFIDFKTGENV</sequence>
<name>A0A7M5WVL8_9CNID</name>
<proteinExistence type="predicted"/>